<dbReference type="SUPFAM" id="SSF51998">
    <property type="entry name" value="PFL-like glycyl radical enzymes"/>
    <property type="match status" value="1"/>
</dbReference>
<evidence type="ECO:0000256" key="3">
    <source>
        <dbReference type="ARBA" id="ARBA00022628"/>
    </source>
</evidence>
<reference evidence="14 15" key="1">
    <citation type="submission" date="2019-08" db="EMBL/GenBank/DDBJ databases">
        <authorList>
            <person name="Guy L."/>
        </authorList>
    </citation>
    <scope>NUCLEOTIDE SEQUENCE [LARGE SCALE GENOMIC DNA]</scope>
    <source>
        <strain evidence="14 15">SGT-108</strain>
    </source>
</reference>
<comment type="cofactor">
    <cofactor evidence="1 11">
        <name>adenosylcob(III)alamin</name>
        <dbReference type="ChEBI" id="CHEBI:18408"/>
    </cofactor>
</comment>
<dbReference type="Gene3D" id="3.20.70.20">
    <property type="match status" value="1"/>
</dbReference>
<comment type="catalytic activity">
    <reaction evidence="10 11">
        <text>a 2'-deoxyribonucleoside 5'-diphosphate + [thioredoxin]-disulfide + H2O = a ribonucleoside 5'-diphosphate + [thioredoxin]-dithiol</text>
        <dbReference type="Rhea" id="RHEA:23252"/>
        <dbReference type="Rhea" id="RHEA-COMP:10698"/>
        <dbReference type="Rhea" id="RHEA-COMP:10700"/>
        <dbReference type="ChEBI" id="CHEBI:15377"/>
        <dbReference type="ChEBI" id="CHEBI:29950"/>
        <dbReference type="ChEBI" id="CHEBI:50058"/>
        <dbReference type="ChEBI" id="CHEBI:57930"/>
        <dbReference type="ChEBI" id="CHEBI:73316"/>
        <dbReference type="EC" id="1.17.4.1"/>
    </reaction>
</comment>
<dbReference type="PANTHER" id="PTHR43371:SF1">
    <property type="entry name" value="RIBONUCLEOSIDE-DIPHOSPHATE REDUCTASE"/>
    <property type="match status" value="1"/>
</dbReference>
<evidence type="ECO:0000259" key="12">
    <source>
        <dbReference type="Pfam" id="PF00317"/>
    </source>
</evidence>
<dbReference type="GO" id="GO:0071897">
    <property type="term" value="P:DNA biosynthetic process"/>
    <property type="evidence" value="ECO:0007669"/>
    <property type="project" value="UniProtKB-KW"/>
</dbReference>
<keyword evidence="7" id="KW-0215">Deoxyribonucleotide synthesis</keyword>
<dbReference type="Pfam" id="PF00317">
    <property type="entry name" value="Ribonuc_red_lgN"/>
    <property type="match status" value="1"/>
</dbReference>
<dbReference type="GO" id="GO:0004748">
    <property type="term" value="F:ribonucleoside-diphosphate reductase activity, thioredoxin disulfide as acceptor"/>
    <property type="evidence" value="ECO:0007669"/>
    <property type="project" value="UniProtKB-EC"/>
</dbReference>
<feature type="domain" description="Ribonucleotide reductase large subunit C-terminal" evidence="13">
    <location>
        <begin position="86"/>
        <end position="574"/>
    </location>
</feature>
<dbReference type="InterPro" id="IPR000788">
    <property type="entry name" value="RNR_lg_C"/>
</dbReference>
<dbReference type="PANTHER" id="PTHR43371">
    <property type="entry name" value="VITAMIN B12-DEPENDENT RIBONUCLEOTIDE REDUCTASE"/>
    <property type="match status" value="1"/>
</dbReference>
<dbReference type="EC" id="1.17.4.1" evidence="11"/>
<organism evidence="14 15">
    <name type="scientific">Aquicella siphonis</name>
    <dbReference type="NCBI Taxonomy" id="254247"/>
    <lineage>
        <taxon>Bacteria</taxon>
        <taxon>Pseudomonadati</taxon>
        <taxon>Pseudomonadota</taxon>
        <taxon>Gammaproteobacteria</taxon>
        <taxon>Legionellales</taxon>
        <taxon>Coxiellaceae</taxon>
        <taxon>Aquicella</taxon>
    </lineage>
</organism>
<evidence type="ECO:0000256" key="9">
    <source>
        <dbReference type="ARBA" id="ARBA00023285"/>
    </source>
</evidence>
<evidence type="ECO:0000256" key="11">
    <source>
        <dbReference type="RuleBase" id="RU364064"/>
    </source>
</evidence>
<sequence length="603" mass="67649">MKTLNEPISMIVWENKYRYQCGGKIVDQSVEDTWRRVARAMAGVERKPERREWQRQFYRILENFHFLPGGRILAGAGTRHKVTLFNCFVMNIASDSLTGIFDALEEGALTLQQGGGVGYDFSVLRPFGDTVKKTGIQASGPVSFMRIWDAMCGVLLSTGTRRGAMMGVLRCDHPDIEAFITAKEDPRELRHFNVSVMVSDDFMAAVKNDAEWQLVFPVETEGEAGRVVFRQWGSAPGPVPCRIYRTLRARDLWEKIIRSAYEYAEPGVLFSDTINRMNNLWYCERIAATNPCGEIPLPPYGACDLGAVNLTQFVTAPFSAGAAINWNALEETVRVATRFLDNVIEVSRYPLRAQRQQAFATRRIGLGVTGLADMLIMMGIRYGSPESLAFARDVMKRVADATWQTSIELAHEKGVFPAYARSYLQGRFVQSLDASLRAGLDKFGVRNSHHNTIAPTGTISLLANNVSNGIEPVFRAEYIRHMRMRKGDAVSFRVQDYAYYLWRSNHPETDSLPPGWMDTDTLPPAAHLQVQAAVQPHIDNAISKTINIPRHFPFEQLIDVYSQAYALGLKGCTVFRPNPVTGSVIEVPEEHCCQYDGENALQK</sequence>
<evidence type="ECO:0000256" key="1">
    <source>
        <dbReference type="ARBA" id="ARBA00001922"/>
    </source>
</evidence>
<dbReference type="GO" id="GO:0005524">
    <property type="term" value="F:ATP binding"/>
    <property type="evidence" value="ECO:0007669"/>
    <property type="project" value="InterPro"/>
</dbReference>
<keyword evidence="9 11" id="KW-0170">Cobalt</keyword>
<keyword evidence="3 11" id="KW-0846">Cobalamin</keyword>
<dbReference type="OrthoDB" id="9762933at2"/>
<keyword evidence="4 11" id="KW-0237">DNA synthesis</keyword>
<accession>A0A5E4PJH7</accession>
<evidence type="ECO:0000313" key="15">
    <source>
        <dbReference type="Proteomes" id="UP000324194"/>
    </source>
</evidence>
<evidence type="ECO:0000256" key="4">
    <source>
        <dbReference type="ARBA" id="ARBA00022634"/>
    </source>
</evidence>
<protein>
    <recommendedName>
        <fullName evidence="11">Vitamin B12-dependent ribonucleotide reductase</fullName>
        <ecNumber evidence="11">1.17.4.1</ecNumber>
    </recommendedName>
</protein>
<evidence type="ECO:0000256" key="8">
    <source>
        <dbReference type="ARBA" id="ARBA00023157"/>
    </source>
</evidence>
<name>A0A5E4PJH7_9COXI</name>
<dbReference type="EMBL" id="LR699119">
    <property type="protein sequence ID" value="VVC76725.1"/>
    <property type="molecule type" value="Genomic_DNA"/>
</dbReference>
<comment type="function">
    <text evidence="11">Catalyzes the reduction of ribonucleotides to deoxyribonucleotides. May function to provide a pool of deoxyribonucleotide precursors for DNA repair during oxygen limitation and/or for immediate growth after restoration of oxygen.</text>
</comment>
<proteinExistence type="inferred from homology"/>
<keyword evidence="8" id="KW-1015">Disulfide bond</keyword>
<dbReference type="AlphaFoldDB" id="A0A5E4PJH7"/>
<evidence type="ECO:0000256" key="5">
    <source>
        <dbReference type="ARBA" id="ARBA00022741"/>
    </source>
</evidence>
<gene>
    <name evidence="14" type="primary">nrdZ</name>
    <name evidence="14" type="ORF">AQUSIP_20500</name>
</gene>
<dbReference type="NCBIfam" id="TIGR02504">
    <property type="entry name" value="NrdJ_Z"/>
    <property type="match status" value="1"/>
</dbReference>
<dbReference type="GO" id="GO:0031419">
    <property type="term" value="F:cobalamin binding"/>
    <property type="evidence" value="ECO:0007669"/>
    <property type="project" value="UniProtKB-KW"/>
</dbReference>
<dbReference type="PRINTS" id="PR01183">
    <property type="entry name" value="RIBORDTASEM1"/>
</dbReference>
<evidence type="ECO:0000256" key="7">
    <source>
        <dbReference type="ARBA" id="ARBA00023116"/>
    </source>
</evidence>
<dbReference type="Pfam" id="PF02867">
    <property type="entry name" value="Ribonuc_red_lgC"/>
    <property type="match status" value="1"/>
</dbReference>
<comment type="similarity">
    <text evidence="2 11">Belongs to the ribonucleoside diphosphate reductase class-2 family.</text>
</comment>
<keyword evidence="6 11" id="KW-0560">Oxidoreductase</keyword>
<evidence type="ECO:0000259" key="13">
    <source>
        <dbReference type="Pfam" id="PF02867"/>
    </source>
</evidence>
<keyword evidence="15" id="KW-1185">Reference proteome</keyword>
<dbReference type="GO" id="GO:0009263">
    <property type="term" value="P:deoxyribonucleotide biosynthetic process"/>
    <property type="evidence" value="ECO:0007669"/>
    <property type="project" value="UniProtKB-KW"/>
</dbReference>
<evidence type="ECO:0000256" key="10">
    <source>
        <dbReference type="ARBA" id="ARBA00047754"/>
    </source>
</evidence>
<dbReference type="InterPro" id="IPR013344">
    <property type="entry name" value="RNR_NrdJ/NrdZ"/>
</dbReference>
<dbReference type="Proteomes" id="UP000324194">
    <property type="component" value="Chromosome 1"/>
</dbReference>
<dbReference type="InterPro" id="IPR013509">
    <property type="entry name" value="RNR_lsu_N"/>
</dbReference>
<evidence type="ECO:0000313" key="14">
    <source>
        <dbReference type="EMBL" id="VVC76725.1"/>
    </source>
</evidence>
<dbReference type="KEGG" id="asip:AQUSIP_20500"/>
<feature type="domain" description="Ribonucleotide reductase large subunit N-terminal" evidence="12">
    <location>
        <begin position="8"/>
        <end position="80"/>
    </location>
</feature>
<dbReference type="CDD" id="cd02888">
    <property type="entry name" value="RNR_II_dimer"/>
    <property type="match status" value="1"/>
</dbReference>
<dbReference type="InterPro" id="IPR050862">
    <property type="entry name" value="RdRp_reductase_class-2"/>
</dbReference>
<evidence type="ECO:0000256" key="6">
    <source>
        <dbReference type="ARBA" id="ARBA00023002"/>
    </source>
</evidence>
<keyword evidence="5 11" id="KW-0547">Nucleotide-binding</keyword>
<evidence type="ECO:0000256" key="2">
    <source>
        <dbReference type="ARBA" id="ARBA00007405"/>
    </source>
</evidence>